<dbReference type="EMBL" id="BK015467">
    <property type="protein sequence ID" value="DAE08286.1"/>
    <property type="molecule type" value="Genomic_DNA"/>
</dbReference>
<organism evidence="1">
    <name type="scientific">Siphoviridae sp. ctnsL8</name>
    <dbReference type="NCBI Taxonomy" id="2825666"/>
    <lineage>
        <taxon>Viruses</taxon>
        <taxon>Duplodnaviria</taxon>
        <taxon>Heunggongvirae</taxon>
        <taxon>Uroviricota</taxon>
        <taxon>Caudoviricetes</taxon>
    </lineage>
</organism>
<proteinExistence type="predicted"/>
<reference evidence="1" key="1">
    <citation type="journal article" date="2021" name="Proc. Natl. Acad. Sci. U.S.A.">
        <title>A Catalog of Tens of Thousands of Viruses from Human Metagenomes Reveals Hidden Associations with Chronic Diseases.</title>
        <authorList>
            <person name="Tisza M.J."/>
            <person name="Buck C.B."/>
        </authorList>
    </citation>
    <scope>NUCLEOTIDE SEQUENCE</scope>
    <source>
        <strain evidence="1">CtnsL8</strain>
    </source>
</reference>
<name>A0A8S5PMI5_9CAUD</name>
<sequence>MENNNCTCSGSPFNSGYPLIRKRVNTDLFLVFELREGDKGADLSKCKNLSVSIVKENSLVANSRAENVTISGSRIAVQVNANDNKQIGVFRVSVAYDVENADSETGFIHVVRDIPKAFEIIPLSTEETQAMVFVVSSQGGLKPTDARDGKDGKDGRFKRVVHESTDTTCTLTPNTRHVWGEVEKLDLSLEEDNTSDYVNEYSFAFRCMPNAPTALNLPNNLEWAEHKVVKLEAGKRYEGSIIDNAIVLLEI</sequence>
<protein>
    <submittedName>
        <fullName evidence="1">Uncharacterized protein</fullName>
    </submittedName>
</protein>
<evidence type="ECO:0000313" key="1">
    <source>
        <dbReference type="EMBL" id="DAE08286.1"/>
    </source>
</evidence>
<accession>A0A8S5PMI5</accession>